<evidence type="ECO:0000313" key="1">
    <source>
        <dbReference type="EnsemblPlants" id="AVESA.00010b.r2.1DG0120910.1.CDS"/>
    </source>
</evidence>
<organism evidence="1 2">
    <name type="scientific">Avena sativa</name>
    <name type="common">Oat</name>
    <dbReference type="NCBI Taxonomy" id="4498"/>
    <lineage>
        <taxon>Eukaryota</taxon>
        <taxon>Viridiplantae</taxon>
        <taxon>Streptophyta</taxon>
        <taxon>Embryophyta</taxon>
        <taxon>Tracheophyta</taxon>
        <taxon>Spermatophyta</taxon>
        <taxon>Magnoliopsida</taxon>
        <taxon>Liliopsida</taxon>
        <taxon>Poales</taxon>
        <taxon>Poaceae</taxon>
        <taxon>BOP clade</taxon>
        <taxon>Pooideae</taxon>
        <taxon>Poodae</taxon>
        <taxon>Poeae</taxon>
        <taxon>Poeae Chloroplast Group 1 (Aveneae type)</taxon>
        <taxon>Aveninae</taxon>
        <taxon>Avena</taxon>
    </lineage>
</organism>
<sequence length="397" mass="45224">MDTLRRWVGSSSQGISNKFAELEKKLNDTNATPMVLPLEFLKNITCDFSRESVLGEGGYGVVYKGVLQSGKIIAVKKLNGIHVDDRMFQNEVSYLMAMKHQNIVKFVGYCAESISEFVEKPSGSGKYILAEMPTRLLCLEYVSNQSLDKHISDESSGLEWNMRYEIIKGICNGLHFLHEQCHIVHLDLKPQNILMDSVMTAKITDFGVSRIFGEQQSRTFTANRVGTLGFMAPEYLTRGEVSNKADIFSLGVIVIEIITGRRNYPDFMHDTPYNIATSLKQFSDEVLGSWRNKFLSRKYKCMEIYTQQVKQCITIALKCVDSSMDKRPTIKDIIQRLNDLDQLAIPQLIHTFPNQKGCEQRMVSLGVSRTKPWIITGHAFGYIDIFDYDIQVNYFIL</sequence>
<protein>
    <submittedName>
        <fullName evidence="1">Uncharacterized protein</fullName>
    </submittedName>
</protein>
<dbReference type="EnsemblPlants" id="AVESA.00010b.r2.1DG0120910.1">
    <property type="protein sequence ID" value="AVESA.00010b.r2.1DG0120910.1.CDS"/>
    <property type="gene ID" value="AVESA.00010b.r2.1DG0120910"/>
</dbReference>
<name>A0ACD5TT42_AVESA</name>
<dbReference type="Proteomes" id="UP001732700">
    <property type="component" value="Chromosome 1D"/>
</dbReference>
<evidence type="ECO:0000313" key="2">
    <source>
        <dbReference type="Proteomes" id="UP001732700"/>
    </source>
</evidence>
<reference evidence="1" key="1">
    <citation type="submission" date="2021-05" db="EMBL/GenBank/DDBJ databases">
        <authorList>
            <person name="Scholz U."/>
            <person name="Mascher M."/>
            <person name="Fiebig A."/>
        </authorList>
    </citation>
    <scope>NUCLEOTIDE SEQUENCE [LARGE SCALE GENOMIC DNA]</scope>
</reference>
<reference evidence="1" key="2">
    <citation type="submission" date="2025-09" db="UniProtKB">
        <authorList>
            <consortium name="EnsemblPlants"/>
        </authorList>
    </citation>
    <scope>IDENTIFICATION</scope>
</reference>
<proteinExistence type="predicted"/>
<keyword evidence="2" id="KW-1185">Reference proteome</keyword>
<accession>A0ACD5TT42</accession>